<reference evidence="4" key="1">
    <citation type="journal article" date="2020" name="Stud. Mycol.">
        <title>101 Dothideomycetes genomes: A test case for predicting lifestyles and emergence of pathogens.</title>
        <authorList>
            <person name="Haridas S."/>
            <person name="Albert R."/>
            <person name="Binder M."/>
            <person name="Bloem J."/>
            <person name="LaButti K."/>
            <person name="Salamov A."/>
            <person name="Andreopoulos B."/>
            <person name="Baker S."/>
            <person name="Barry K."/>
            <person name="Bills G."/>
            <person name="Bluhm B."/>
            <person name="Cannon C."/>
            <person name="Castanera R."/>
            <person name="Culley D."/>
            <person name="Daum C."/>
            <person name="Ezra D."/>
            <person name="Gonzalez J."/>
            <person name="Henrissat B."/>
            <person name="Kuo A."/>
            <person name="Liang C."/>
            <person name="Lipzen A."/>
            <person name="Lutzoni F."/>
            <person name="Magnuson J."/>
            <person name="Mondo S."/>
            <person name="Nolan M."/>
            <person name="Ohm R."/>
            <person name="Pangilinan J."/>
            <person name="Park H.-J."/>
            <person name="Ramirez L."/>
            <person name="Alfaro M."/>
            <person name="Sun H."/>
            <person name="Tritt A."/>
            <person name="Yoshinaga Y."/>
            <person name="Zwiers L.-H."/>
            <person name="Turgeon B."/>
            <person name="Goodwin S."/>
            <person name="Spatafora J."/>
            <person name="Crous P."/>
            <person name="Grigoriev I."/>
        </authorList>
    </citation>
    <scope>NUCLEOTIDE SEQUENCE [LARGE SCALE GENOMIC DNA]</scope>
    <source>
        <strain evidence="4">CBS 304.66</strain>
    </source>
</reference>
<evidence type="ECO:0000259" key="2">
    <source>
        <dbReference type="Pfam" id="PF20516"/>
    </source>
</evidence>
<feature type="compositionally biased region" description="Polar residues" evidence="1">
    <location>
        <begin position="62"/>
        <end position="74"/>
    </location>
</feature>
<protein>
    <recommendedName>
        <fullName evidence="2">PD-(D/E)XK nuclease-like domain-containing protein</fullName>
    </recommendedName>
</protein>
<dbReference type="Pfam" id="PF20516">
    <property type="entry name" value="PDDEXK_12"/>
    <property type="match status" value="1"/>
</dbReference>
<evidence type="ECO:0000256" key="1">
    <source>
        <dbReference type="SAM" id="MobiDB-lite"/>
    </source>
</evidence>
<evidence type="ECO:0000313" key="4">
    <source>
        <dbReference type="Proteomes" id="UP000800093"/>
    </source>
</evidence>
<dbReference type="InterPro" id="IPR046797">
    <property type="entry name" value="PDDEXK_12"/>
</dbReference>
<name>A0A9P4N1I7_9PLEO</name>
<comment type="caution">
    <text evidence="3">The sequence shown here is derived from an EMBL/GenBank/DDBJ whole genome shotgun (WGS) entry which is preliminary data.</text>
</comment>
<dbReference type="OrthoDB" id="4161186at2759"/>
<proteinExistence type="predicted"/>
<dbReference type="EMBL" id="ML986601">
    <property type="protein sequence ID" value="KAF2266130.1"/>
    <property type="molecule type" value="Genomic_DNA"/>
</dbReference>
<dbReference type="Proteomes" id="UP000800093">
    <property type="component" value="Unassembled WGS sequence"/>
</dbReference>
<dbReference type="AlphaFoldDB" id="A0A9P4N1I7"/>
<gene>
    <name evidence="3" type="ORF">CC78DRAFT_578712</name>
</gene>
<evidence type="ECO:0000313" key="3">
    <source>
        <dbReference type="EMBL" id="KAF2266130.1"/>
    </source>
</evidence>
<feature type="compositionally biased region" description="Basic and acidic residues" evidence="1">
    <location>
        <begin position="46"/>
        <end position="60"/>
    </location>
</feature>
<accession>A0A9P4N1I7</accession>
<feature type="domain" description="PD-(D/E)XK nuclease-like" evidence="2">
    <location>
        <begin position="166"/>
        <end position="407"/>
    </location>
</feature>
<organism evidence="3 4">
    <name type="scientific">Lojkania enalia</name>
    <dbReference type="NCBI Taxonomy" id="147567"/>
    <lineage>
        <taxon>Eukaryota</taxon>
        <taxon>Fungi</taxon>
        <taxon>Dikarya</taxon>
        <taxon>Ascomycota</taxon>
        <taxon>Pezizomycotina</taxon>
        <taxon>Dothideomycetes</taxon>
        <taxon>Pleosporomycetidae</taxon>
        <taxon>Pleosporales</taxon>
        <taxon>Pleosporales incertae sedis</taxon>
        <taxon>Lojkania</taxon>
    </lineage>
</organism>
<keyword evidence="4" id="KW-1185">Reference proteome</keyword>
<sequence>MDEVHVWIDSVSSFPEDSEAPECESSPRPSLKRARRSPTPPRRVRPRLDPSARSSARDSLEMDSTTDASSVTSLDSRRRLKPTSPLMKRKGSQSPERTQRVLLEQGKPPIRIRQPDSTSRIVSSEELQGILSENFSDNFVPTYFKDRLREADPVVFRNDIRSYMFDQSDQTQLDQTEAGRLESLWSRVQRIHTRAKRCNDNNKDENAWARVVWEALEAVVEDDTCLEINSVQSQNIHPDFLSIGTSGLTVSKKADFVLAFSGDDDGDVRRVYENFKSNNNGATLSPMTDAYTSGLALACAIELKEAGGKATEAEMQLAVYHAAMLWKIRELINMRRKTPMAMEEVESLVPSVVGWTVIGHKWSLYISSLLPDGSIMCQGPFDGLQASTSTRHGILLLLDLLKRVAVMASNMLWPAMRDILEGSEIRGWRHHFGEENANELYINQNECR</sequence>
<feature type="region of interest" description="Disordered" evidence="1">
    <location>
        <begin position="1"/>
        <end position="100"/>
    </location>
</feature>